<feature type="compositionally biased region" description="Low complexity" evidence="5">
    <location>
        <begin position="86"/>
        <end position="101"/>
    </location>
</feature>
<evidence type="ECO:0000256" key="3">
    <source>
        <dbReference type="ARBA" id="ARBA00022806"/>
    </source>
</evidence>
<feature type="region of interest" description="Disordered" evidence="5">
    <location>
        <begin position="1"/>
        <end position="33"/>
    </location>
</feature>
<evidence type="ECO:0000256" key="6">
    <source>
        <dbReference type="SAM" id="Phobius"/>
    </source>
</evidence>
<keyword evidence="6" id="KW-1133">Transmembrane helix</keyword>
<evidence type="ECO:0000256" key="2">
    <source>
        <dbReference type="ARBA" id="ARBA00022801"/>
    </source>
</evidence>
<keyword evidence="6" id="KW-0812">Transmembrane</keyword>
<feature type="compositionally biased region" description="Low complexity" evidence="5">
    <location>
        <begin position="832"/>
        <end position="846"/>
    </location>
</feature>
<dbReference type="CDD" id="cd18808">
    <property type="entry name" value="SF1_C_Upf1"/>
    <property type="match status" value="1"/>
</dbReference>
<evidence type="ECO:0000256" key="5">
    <source>
        <dbReference type="SAM" id="MobiDB-lite"/>
    </source>
</evidence>
<dbReference type="InterPro" id="IPR045055">
    <property type="entry name" value="DNA2/NAM7-like"/>
</dbReference>
<evidence type="ECO:0000256" key="4">
    <source>
        <dbReference type="ARBA" id="ARBA00022840"/>
    </source>
</evidence>
<dbReference type="InterPro" id="IPR041679">
    <property type="entry name" value="DNA2/NAM7-like_C"/>
</dbReference>
<keyword evidence="6" id="KW-0472">Membrane</keyword>
<dbReference type="EMBL" id="JAENGZ010000018">
    <property type="protein sequence ID" value="KAG6973517.1"/>
    <property type="molecule type" value="Genomic_DNA"/>
</dbReference>
<keyword evidence="3" id="KW-0347">Helicase</keyword>
<keyword evidence="2" id="KW-0378">Hydrolase</keyword>
<evidence type="ECO:0000313" key="10">
    <source>
        <dbReference type="Proteomes" id="UP000688947"/>
    </source>
</evidence>
<dbReference type="VEuPathDB" id="FungiDB:PC110_g1798"/>
<feature type="domain" description="DNA2/NAM7 helicase helicase" evidence="7">
    <location>
        <begin position="84"/>
        <end position="313"/>
    </location>
</feature>
<dbReference type="GO" id="GO:0016787">
    <property type="term" value="F:hydrolase activity"/>
    <property type="evidence" value="ECO:0007669"/>
    <property type="project" value="UniProtKB-KW"/>
</dbReference>
<dbReference type="Proteomes" id="UP000688947">
    <property type="component" value="Unassembled WGS sequence"/>
</dbReference>
<evidence type="ECO:0000259" key="8">
    <source>
        <dbReference type="Pfam" id="PF13087"/>
    </source>
</evidence>
<name>A0A8T1UZJ5_9STRA</name>
<feature type="domain" description="DNA2/NAM7 helicase-like C-terminal" evidence="8">
    <location>
        <begin position="320"/>
        <end position="533"/>
    </location>
</feature>
<dbReference type="InterPro" id="IPR041677">
    <property type="entry name" value="DNA2/NAM7_AAA_11"/>
</dbReference>
<dbReference type="PANTHER" id="PTHR10887:SF495">
    <property type="entry name" value="HELICASE SENATAXIN ISOFORM X1-RELATED"/>
    <property type="match status" value="1"/>
</dbReference>
<dbReference type="Pfam" id="PF13087">
    <property type="entry name" value="AAA_12"/>
    <property type="match status" value="1"/>
</dbReference>
<feature type="region of interest" description="Disordered" evidence="5">
    <location>
        <begin position="824"/>
        <end position="852"/>
    </location>
</feature>
<dbReference type="AlphaFoldDB" id="A0A8T1UZJ5"/>
<dbReference type="GO" id="GO:0005694">
    <property type="term" value="C:chromosome"/>
    <property type="evidence" value="ECO:0007669"/>
    <property type="project" value="UniProtKB-ARBA"/>
</dbReference>
<organism evidence="9 10">
    <name type="scientific">Phytophthora cactorum</name>
    <dbReference type="NCBI Taxonomy" id="29920"/>
    <lineage>
        <taxon>Eukaryota</taxon>
        <taxon>Sar</taxon>
        <taxon>Stramenopiles</taxon>
        <taxon>Oomycota</taxon>
        <taxon>Peronosporomycetes</taxon>
        <taxon>Peronosporales</taxon>
        <taxon>Peronosporaceae</taxon>
        <taxon>Phytophthora</taxon>
    </lineage>
</organism>
<proteinExistence type="predicted"/>
<dbReference type="OrthoDB" id="124420at2759"/>
<dbReference type="FunFam" id="3.40.50.300:FF:000326">
    <property type="entry name" value="P-loop containing nucleoside triphosphate hydrolase"/>
    <property type="match status" value="1"/>
</dbReference>
<dbReference type="GO" id="GO:0004386">
    <property type="term" value="F:helicase activity"/>
    <property type="evidence" value="ECO:0007669"/>
    <property type="project" value="UniProtKB-KW"/>
</dbReference>
<dbReference type="GO" id="GO:0005524">
    <property type="term" value="F:ATP binding"/>
    <property type="evidence" value="ECO:0007669"/>
    <property type="project" value="UniProtKB-KW"/>
</dbReference>
<reference evidence="9" key="1">
    <citation type="submission" date="2021-01" db="EMBL/GenBank/DDBJ databases">
        <title>Phytophthora aleatoria, a newly-described species from Pinus radiata is distinct from Phytophthora cactorum isolates based on comparative genomics.</title>
        <authorList>
            <person name="Mcdougal R."/>
            <person name="Panda P."/>
            <person name="Williams N."/>
            <person name="Studholme D.J."/>
        </authorList>
    </citation>
    <scope>NUCLEOTIDE SEQUENCE</scope>
    <source>
        <strain evidence="9">NZFS 3830</strain>
    </source>
</reference>
<dbReference type="InterPro" id="IPR047187">
    <property type="entry name" value="SF1_C_Upf1"/>
</dbReference>
<dbReference type="Pfam" id="PF13086">
    <property type="entry name" value="AAA_11"/>
    <property type="match status" value="1"/>
</dbReference>
<comment type="caution">
    <text evidence="9">The sequence shown here is derived from an EMBL/GenBank/DDBJ whole genome shotgun (WGS) entry which is preliminary data.</text>
</comment>
<protein>
    <recommendedName>
        <fullName evidence="11">P-loop containing nucleoside triphosphate hydrolase</fullName>
    </recommendedName>
</protein>
<accession>A0A8T1UZJ5</accession>
<dbReference type="VEuPathDB" id="FungiDB:PC110_g1796"/>
<gene>
    <name evidence="9" type="ORF">JG687_00000848</name>
</gene>
<evidence type="ECO:0000256" key="1">
    <source>
        <dbReference type="ARBA" id="ARBA00022741"/>
    </source>
</evidence>
<evidence type="ECO:0000259" key="7">
    <source>
        <dbReference type="Pfam" id="PF13086"/>
    </source>
</evidence>
<evidence type="ECO:0008006" key="11">
    <source>
        <dbReference type="Google" id="ProtNLM"/>
    </source>
</evidence>
<feature type="transmembrane region" description="Helical" evidence="6">
    <location>
        <begin position="716"/>
        <end position="739"/>
    </location>
</feature>
<dbReference type="PANTHER" id="PTHR10887">
    <property type="entry name" value="DNA2/NAM7 HELICASE FAMILY"/>
    <property type="match status" value="1"/>
</dbReference>
<sequence>MDADGGGVKKRKAEANATLRKKPRRSGRDKSEFVSMEVGMREFKKRLAASGSKDADTAAAGANAVENLTQDVKKTRTRVKPKTEATKTAAKKATAAVKKAPVKKTVSAAKKAAIAKKSTAEKKTPVKRTTRAATGMTLAEVKAQLEREQKERVEYRIQTLRLLSEGLYDGEKGESYRPRIVRVGRPESSQQLFSLAAAREASESKKNRKKMRKYAREVEEVLLESLVTKHRSTFPTVKQARQAIIKNAQIVFCTLSGAGSVAMCEFAQDFDALIIDEAAQAVEASTLIPFKFRPHRVMMVGDHRQLPATVISKNLVSMGYDRSLQQRLVENGSPVLLLNQQYRMHPEISEFPSTYFYDGRLVQNENMREWTAQDYHRDRAFKPLLFLDVQGAQSQVSGSTSLRNLSEVEAVIQLVRRLLTKFPRIDWKKRIGVIAPYKQQIYEVRGAIGKLEAEFERHLGIEVNTVDGFQGREKEIIIYSCVRTSYGGRRKKKKRSRGNDEDGDILDAFWADERRMNVAITRAKSSLWIVGNSTLLKQSRAWRALIQHTKDHSSVRQDPEIEELDEANGEWVLCRTCAEHYERTRRGRKPNDPKGFKVKMNGRFQEAAWVMHKSRVVAHRGTSEMGTETPEEEERRREIELELEARRILLKRRRVASSEEGAEEETVEMENREERQTFITAILYSQDRFGAKKAIKKYAVTAKVCASSRIRKISRMAVFVALLLLVAVAVVGFAFRHWLTGRLSPMKDHSKKQEELDTDGVEIVIQKPVHERRLKLALPDISSIQVRSPVGPMKSSIRSALKELRSRQMVQSLCSRFESRMTVPSEVETSSKGATKKPAAGATQQTKTRRRDARDAIVAPVLLASDLTKEAGITASARSNNLNKFLRSYASNLDNAVSAERRVVMDADAISVERSVVMSADGEDDIEQPLLVQTEKTANCKETTPPPSETFGESDECGMELEAEYSNQCDSPPTAGIEEEVPALVDATDCEPLVDEEPDEGNNNRTMKRGTAARLSIAFTLVDFPDVTKKMVPESSDNRPETCSDPPAKEALARFKKQVPSNGRRARTIATLKI</sequence>
<feature type="compositionally biased region" description="Low complexity" evidence="5">
    <location>
        <begin position="48"/>
        <end position="64"/>
    </location>
</feature>
<feature type="region of interest" description="Disordered" evidence="5">
    <location>
        <begin position="48"/>
        <end position="101"/>
    </location>
</feature>
<evidence type="ECO:0000313" key="9">
    <source>
        <dbReference type="EMBL" id="KAG6973517.1"/>
    </source>
</evidence>
<keyword evidence="4" id="KW-0067">ATP-binding</keyword>
<keyword evidence="1" id="KW-0547">Nucleotide-binding</keyword>
<dbReference type="CDD" id="cd18042">
    <property type="entry name" value="DEXXQc_SETX"/>
    <property type="match status" value="1"/>
</dbReference>